<dbReference type="Proteomes" id="UP000789366">
    <property type="component" value="Unassembled WGS sequence"/>
</dbReference>
<accession>A0ACA9K848</accession>
<dbReference type="EMBL" id="CAJVPW010000544">
    <property type="protein sequence ID" value="CAG8458051.1"/>
    <property type="molecule type" value="Genomic_DNA"/>
</dbReference>
<reference evidence="1" key="1">
    <citation type="submission" date="2021-06" db="EMBL/GenBank/DDBJ databases">
        <authorList>
            <person name="Kallberg Y."/>
            <person name="Tangrot J."/>
            <person name="Rosling A."/>
        </authorList>
    </citation>
    <scope>NUCLEOTIDE SEQUENCE</scope>
    <source>
        <strain evidence="1">28 12/20/2015</strain>
    </source>
</reference>
<evidence type="ECO:0000313" key="1">
    <source>
        <dbReference type="EMBL" id="CAG8458051.1"/>
    </source>
</evidence>
<keyword evidence="2" id="KW-1185">Reference proteome</keyword>
<sequence length="91" mass="10611">MSIFDNILNSNEQLHSKESNSLTESEAKTDLIDSKERLYILNKEQTEKGKLNDASATYKELICQKKKVSDWYIDAKFEESDNHLRTHLVTF</sequence>
<name>A0ACA9K848_9GLOM</name>
<evidence type="ECO:0000313" key="2">
    <source>
        <dbReference type="Proteomes" id="UP000789366"/>
    </source>
</evidence>
<comment type="caution">
    <text evidence="1">The sequence shown here is derived from an EMBL/GenBank/DDBJ whole genome shotgun (WGS) entry which is preliminary data.</text>
</comment>
<gene>
    <name evidence="1" type="ORF">SPELUC_LOCUS1132</name>
</gene>
<proteinExistence type="predicted"/>
<organism evidence="1 2">
    <name type="scientific">Cetraspora pellucida</name>
    <dbReference type="NCBI Taxonomy" id="1433469"/>
    <lineage>
        <taxon>Eukaryota</taxon>
        <taxon>Fungi</taxon>
        <taxon>Fungi incertae sedis</taxon>
        <taxon>Mucoromycota</taxon>
        <taxon>Glomeromycotina</taxon>
        <taxon>Glomeromycetes</taxon>
        <taxon>Diversisporales</taxon>
        <taxon>Gigasporaceae</taxon>
        <taxon>Cetraspora</taxon>
    </lineage>
</organism>
<protein>
    <submittedName>
        <fullName evidence="1">5382_t:CDS:1</fullName>
    </submittedName>
</protein>